<dbReference type="InterPro" id="IPR002123">
    <property type="entry name" value="Plipid/glycerol_acylTrfase"/>
</dbReference>
<feature type="non-terminal residue" evidence="6">
    <location>
        <position position="76"/>
    </location>
</feature>
<dbReference type="PANTHER" id="PTHR10434:SF65">
    <property type="entry name" value="1-ACYL-SN-GLYCEROL-3-PHOSPHATE ACYLTRANSFERASE ALPHA"/>
    <property type="match status" value="1"/>
</dbReference>
<dbReference type="Proteomes" id="UP000551127">
    <property type="component" value="Unassembled WGS sequence"/>
</dbReference>
<dbReference type="PANTHER" id="PTHR10434">
    <property type="entry name" value="1-ACYL-SN-GLYCEROL-3-PHOSPHATE ACYLTRANSFERASE"/>
    <property type="match status" value="1"/>
</dbReference>
<dbReference type="SMART" id="SM00563">
    <property type="entry name" value="PlsC"/>
    <property type="match status" value="1"/>
</dbReference>
<keyword evidence="3 6" id="KW-0808">Transferase</keyword>
<dbReference type="AlphaFoldDB" id="A0A7K4YMW0"/>
<dbReference type="GO" id="GO:0006654">
    <property type="term" value="P:phosphatidic acid biosynthetic process"/>
    <property type="evidence" value="ECO:0007669"/>
    <property type="project" value="TreeGrafter"/>
</dbReference>
<gene>
    <name evidence="6" type="primary">Agpat1</name>
    <name evidence="6" type="ORF">BUCABY_R14593</name>
</gene>
<evidence type="ECO:0000256" key="4">
    <source>
        <dbReference type="ARBA" id="ARBA00023315"/>
    </source>
</evidence>
<keyword evidence="4 6" id="KW-0012">Acyltransferase</keyword>
<dbReference type="GO" id="GO:0003841">
    <property type="term" value="F:1-acylglycerol-3-phosphate O-acyltransferase activity"/>
    <property type="evidence" value="ECO:0007669"/>
    <property type="project" value="UniProtKB-EC"/>
</dbReference>
<name>A0A7K4YMW0_BUCAB</name>
<comment type="pathway">
    <text evidence="1">Phospholipid metabolism; CDP-diacylglycerol biosynthesis; CDP-diacylglycerol from sn-glycerol 3-phosphate: step 2/3.</text>
</comment>
<keyword evidence="7" id="KW-1185">Reference proteome</keyword>
<evidence type="ECO:0000259" key="5">
    <source>
        <dbReference type="SMART" id="SM00563"/>
    </source>
</evidence>
<feature type="non-terminal residue" evidence="6">
    <location>
        <position position="1"/>
    </location>
</feature>
<organism evidence="6 7">
    <name type="scientific">Bucorvus abyssinicus</name>
    <name type="common">Northern ground-hornbill</name>
    <name type="synonym">Abyssinian ground-hornbill</name>
    <dbReference type="NCBI Taxonomy" id="153643"/>
    <lineage>
        <taxon>Eukaryota</taxon>
        <taxon>Metazoa</taxon>
        <taxon>Chordata</taxon>
        <taxon>Craniata</taxon>
        <taxon>Vertebrata</taxon>
        <taxon>Euteleostomi</taxon>
        <taxon>Archelosauria</taxon>
        <taxon>Archosauria</taxon>
        <taxon>Dinosauria</taxon>
        <taxon>Saurischia</taxon>
        <taxon>Theropoda</taxon>
        <taxon>Coelurosauria</taxon>
        <taxon>Aves</taxon>
        <taxon>Neognathae</taxon>
        <taxon>Neoaves</taxon>
        <taxon>Telluraves</taxon>
        <taxon>Coraciimorphae</taxon>
        <taxon>Bucerotiformes</taxon>
        <taxon>Bucorvidae</taxon>
        <taxon>Bucorvus</taxon>
    </lineage>
</organism>
<evidence type="ECO:0000256" key="2">
    <source>
        <dbReference type="ARBA" id="ARBA00013211"/>
    </source>
</evidence>
<comment type="caution">
    <text evidence="6">The sequence shown here is derived from an EMBL/GenBank/DDBJ whole genome shotgun (WGS) entry which is preliminary data.</text>
</comment>
<reference evidence="6 7" key="1">
    <citation type="submission" date="2019-09" db="EMBL/GenBank/DDBJ databases">
        <title>Bird 10,000 Genomes (B10K) Project - Family phase.</title>
        <authorList>
            <person name="Zhang G."/>
        </authorList>
    </citation>
    <scope>NUCLEOTIDE SEQUENCE [LARGE SCALE GENOMIC DNA]</scope>
    <source>
        <strain evidence="6">B10K-DU-012-80</strain>
    </source>
</reference>
<evidence type="ECO:0000313" key="7">
    <source>
        <dbReference type="Proteomes" id="UP000551127"/>
    </source>
</evidence>
<accession>A0A7K4YMW0</accession>
<evidence type="ECO:0000313" key="6">
    <source>
        <dbReference type="EMBL" id="NWR60293.1"/>
    </source>
</evidence>
<dbReference type="SUPFAM" id="SSF69593">
    <property type="entry name" value="Glycerol-3-phosphate (1)-acyltransferase"/>
    <property type="match status" value="1"/>
</dbReference>
<dbReference type="CDD" id="cd07989">
    <property type="entry name" value="LPLAT_AGPAT-like"/>
    <property type="match status" value="1"/>
</dbReference>
<protein>
    <recommendedName>
        <fullName evidence="2">1-acylglycerol-3-phosphate O-acyltransferase</fullName>
        <ecNumber evidence="2">2.3.1.51</ecNumber>
    </recommendedName>
</protein>
<dbReference type="EMBL" id="VYZL01002687">
    <property type="protein sequence ID" value="NWR60293.1"/>
    <property type="molecule type" value="Genomic_DNA"/>
</dbReference>
<evidence type="ECO:0000256" key="1">
    <source>
        <dbReference type="ARBA" id="ARBA00004728"/>
    </source>
</evidence>
<dbReference type="EC" id="2.3.1.51" evidence="2"/>
<proteinExistence type="predicted"/>
<dbReference type="GO" id="GO:0005783">
    <property type="term" value="C:endoplasmic reticulum"/>
    <property type="evidence" value="ECO:0007669"/>
    <property type="project" value="TreeGrafter"/>
</dbReference>
<dbReference type="OrthoDB" id="202234at2759"/>
<feature type="domain" description="Phospholipid/glycerol acyltransferase" evidence="5">
    <location>
        <begin position="2"/>
        <end position="76"/>
    </location>
</feature>
<evidence type="ECO:0000256" key="3">
    <source>
        <dbReference type="ARBA" id="ARBA00022679"/>
    </source>
</evidence>
<dbReference type="Pfam" id="PF01553">
    <property type="entry name" value="Acyltransferase"/>
    <property type="match status" value="1"/>
</dbReference>
<sequence>PYVIVCNHQASLDLMGMVEVIPDRCVPLAKKELKYMGTVGWACWLSGIIFIDRRRREDAINVISQTARTMRRENVR</sequence>